<evidence type="ECO:0000313" key="2">
    <source>
        <dbReference type="Proteomes" id="UP000184171"/>
    </source>
</evidence>
<dbReference type="RefSeq" id="WP_072909512.1">
    <property type="nucleotide sequence ID" value="NZ_FQZT01000013.1"/>
</dbReference>
<name>A0A1M6LF12_MALRU</name>
<evidence type="ECO:0000313" key="1">
    <source>
        <dbReference type="EMBL" id="SHJ69738.1"/>
    </source>
</evidence>
<proteinExistence type="predicted"/>
<keyword evidence="2" id="KW-1185">Reference proteome</keyword>
<dbReference type="Proteomes" id="UP000184171">
    <property type="component" value="Unassembled WGS sequence"/>
</dbReference>
<reference evidence="1 2" key="1">
    <citation type="submission" date="2016-11" db="EMBL/GenBank/DDBJ databases">
        <authorList>
            <person name="Jaros S."/>
            <person name="Januszkiewicz K."/>
            <person name="Wedrychowicz H."/>
        </authorList>
    </citation>
    <scope>NUCLEOTIDE SEQUENCE [LARGE SCALE GENOMIC DNA]</scope>
    <source>
        <strain evidence="1 2">DSM 5091</strain>
    </source>
</reference>
<dbReference type="EMBL" id="FQZT01000013">
    <property type="protein sequence ID" value="SHJ69738.1"/>
    <property type="molecule type" value="Genomic_DNA"/>
</dbReference>
<accession>A0A1M6LF12</accession>
<gene>
    <name evidence="1" type="ORF">SAMN02745165_02954</name>
</gene>
<dbReference type="OrthoDB" id="5387108at2"/>
<protein>
    <submittedName>
        <fullName evidence="1">Uncharacterized protein</fullName>
    </submittedName>
</protein>
<organism evidence="1 2">
    <name type="scientific">Malonomonas rubra DSM 5091</name>
    <dbReference type="NCBI Taxonomy" id="1122189"/>
    <lineage>
        <taxon>Bacteria</taxon>
        <taxon>Pseudomonadati</taxon>
        <taxon>Thermodesulfobacteriota</taxon>
        <taxon>Desulfuromonadia</taxon>
        <taxon>Desulfuromonadales</taxon>
        <taxon>Geopsychrobacteraceae</taxon>
        <taxon>Malonomonas</taxon>
    </lineage>
</organism>
<dbReference type="AlphaFoldDB" id="A0A1M6LF12"/>
<sequence length="263" mass="29801">MATNPDHIDHQLAELLQQALTASEEELFQTVLHSDLRIVSAALKNRSCHEDHLLALLKRRDLNEQICDRIYKRHKKSLSHRLLLALVKCNACSDITFRTLLPYLRLFELVDFCFLPGASIDRKVAAERNILQRLPTTPLGNKMTLARRASAPIVAELLKEANPSLTEACLGSPRVKEAAIFQLLNSSRATADIISMIARHSRWKNRPNLQLAILKNSRTPAVWFTLWLPKLSLPVLKQLAAGQRLNPQQKQLVKKELKKRGGH</sequence>
<dbReference type="STRING" id="1122189.SAMN02745165_02954"/>